<dbReference type="VEuPathDB" id="TriTrypDB:BSAL_29365"/>
<keyword evidence="7" id="KW-1185">Reference proteome</keyword>
<keyword evidence="1" id="KW-0349">Heme</keyword>
<keyword evidence="3" id="KW-0408">Iron</keyword>
<dbReference type="SUPFAM" id="SSF55856">
    <property type="entry name" value="Cytochrome b5-like heme/steroid binding domain"/>
    <property type="match status" value="1"/>
</dbReference>
<dbReference type="InterPro" id="IPR001199">
    <property type="entry name" value="Cyt_B5-like_heme/steroid-bd"/>
</dbReference>
<accession>A0A0S4JHB7</accession>
<sequence>MTAAELPFYTAEEVAKHNSESDCWVIYRGGVYAFPEEFIMSSHPGGPVLLDAAGKDGTILFDDGPHGDSAREVLLHFRIGTLKKD</sequence>
<comment type="similarity">
    <text evidence="4">Belongs to the cytochrome b5 family.</text>
</comment>
<protein>
    <submittedName>
        <fullName evidence="6">Cytochrome b5, putative</fullName>
    </submittedName>
</protein>
<evidence type="ECO:0000313" key="6">
    <source>
        <dbReference type="EMBL" id="CUG90936.1"/>
    </source>
</evidence>
<evidence type="ECO:0000256" key="3">
    <source>
        <dbReference type="ARBA" id="ARBA00023004"/>
    </source>
</evidence>
<dbReference type="Gene3D" id="3.10.120.10">
    <property type="entry name" value="Cytochrome b5-like heme/steroid binding domain"/>
    <property type="match status" value="1"/>
</dbReference>
<evidence type="ECO:0000313" key="7">
    <source>
        <dbReference type="Proteomes" id="UP000051952"/>
    </source>
</evidence>
<gene>
    <name evidence="6" type="ORF">BSAL_29365</name>
</gene>
<evidence type="ECO:0000259" key="5">
    <source>
        <dbReference type="PROSITE" id="PS50255"/>
    </source>
</evidence>
<dbReference type="InterPro" id="IPR036400">
    <property type="entry name" value="Cyt_B5-like_heme/steroid_sf"/>
</dbReference>
<evidence type="ECO:0000256" key="1">
    <source>
        <dbReference type="ARBA" id="ARBA00022617"/>
    </source>
</evidence>
<dbReference type="GO" id="GO:0016020">
    <property type="term" value="C:membrane"/>
    <property type="evidence" value="ECO:0007669"/>
    <property type="project" value="TreeGrafter"/>
</dbReference>
<feature type="domain" description="Cytochrome b5 heme-binding" evidence="5">
    <location>
        <begin position="6"/>
        <end position="83"/>
    </location>
</feature>
<dbReference type="GO" id="GO:0046872">
    <property type="term" value="F:metal ion binding"/>
    <property type="evidence" value="ECO:0007669"/>
    <property type="project" value="UniProtKB-KW"/>
</dbReference>
<dbReference type="OMA" id="WVIVDGH"/>
<proteinExistence type="inferred from homology"/>
<evidence type="ECO:0000256" key="2">
    <source>
        <dbReference type="ARBA" id="ARBA00022723"/>
    </source>
</evidence>
<dbReference type="GO" id="GO:0020037">
    <property type="term" value="F:heme binding"/>
    <property type="evidence" value="ECO:0007669"/>
    <property type="project" value="TreeGrafter"/>
</dbReference>
<dbReference type="SMART" id="SM01117">
    <property type="entry name" value="Cyt-b5"/>
    <property type="match status" value="1"/>
</dbReference>
<dbReference type="Pfam" id="PF00173">
    <property type="entry name" value="Cyt-b5"/>
    <property type="match status" value="1"/>
</dbReference>
<name>A0A0S4JHB7_BODSA</name>
<dbReference type="PANTHER" id="PTHR19359">
    <property type="entry name" value="CYTOCHROME B5"/>
    <property type="match status" value="1"/>
</dbReference>
<dbReference type="Proteomes" id="UP000051952">
    <property type="component" value="Unassembled WGS sequence"/>
</dbReference>
<dbReference type="EMBL" id="CYKH01001877">
    <property type="protein sequence ID" value="CUG90936.1"/>
    <property type="molecule type" value="Genomic_DNA"/>
</dbReference>
<keyword evidence="2" id="KW-0479">Metal-binding</keyword>
<dbReference type="PROSITE" id="PS50255">
    <property type="entry name" value="CYTOCHROME_B5_2"/>
    <property type="match status" value="1"/>
</dbReference>
<dbReference type="InterPro" id="IPR050668">
    <property type="entry name" value="Cytochrome_b5"/>
</dbReference>
<reference evidence="7" key="1">
    <citation type="submission" date="2015-09" db="EMBL/GenBank/DDBJ databases">
        <authorList>
            <consortium name="Pathogen Informatics"/>
        </authorList>
    </citation>
    <scope>NUCLEOTIDE SEQUENCE [LARGE SCALE GENOMIC DNA]</scope>
    <source>
        <strain evidence="7">Lake Konstanz</strain>
    </source>
</reference>
<evidence type="ECO:0000256" key="4">
    <source>
        <dbReference type="ARBA" id="ARBA00038168"/>
    </source>
</evidence>
<dbReference type="OrthoDB" id="260519at2759"/>
<organism evidence="6 7">
    <name type="scientific">Bodo saltans</name>
    <name type="common">Flagellated protozoan</name>
    <dbReference type="NCBI Taxonomy" id="75058"/>
    <lineage>
        <taxon>Eukaryota</taxon>
        <taxon>Discoba</taxon>
        <taxon>Euglenozoa</taxon>
        <taxon>Kinetoplastea</taxon>
        <taxon>Metakinetoplastina</taxon>
        <taxon>Eubodonida</taxon>
        <taxon>Bodonidae</taxon>
        <taxon>Bodo</taxon>
    </lineage>
</organism>
<dbReference type="AlphaFoldDB" id="A0A0S4JHB7"/>